<organism evidence="1 2">
    <name type="scientific">Ricinus communis</name>
    <name type="common">Castor bean</name>
    <dbReference type="NCBI Taxonomy" id="3988"/>
    <lineage>
        <taxon>Eukaryota</taxon>
        <taxon>Viridiplantae</taxon>
        <taxon>Streptophyta</taxon>
        <taxon>Embryophyta</taxon>
        <taxon>Tracheophyta</taxon>
        <taxon>Spermatophyta</taxon>
        <taxon>Magnoliopsida</taxon>
        <taxon>eudicotyledons</taxon>
        <taxon>Gunneridae</taxon>
        <taxon>Pentapetalae</taxon>
        <taxon>rosids</taxon>
        <taxon>fabids</taxon>
        <taxon>Malpighiales</taxon>
        <taxon>Euphorbiaceae</taxon>
        <taxon>Acalyphoideae</taxon>
        <taxon>Acalypheae</taxon>
        <taxon>Ricinus</taxon>
    </lineage>
</organism>
<protein>
    <submittedName>
        <fullName evidence="1">Uncharacterized protein</fullName>
    </submittedName>
</protein>
<proteinExistence type="predicted"/>
<sequence length="90" mass="10339">MVDLMSPPWRMLQLAVDGLRMVQYVLFITVSRQRCLKEVRVVITTNRAPVPVLPGLPNLKSRQAILGSADFTQIHIDDTMEFQWKAIWST</sequence>
<dbReference type="EMBL" id="EQ973841">
    <property type="protein sequence ID" value="EEF42766.1"/>
    <property type="molecule type" value="Genomic_DNA"/>
</dbReference>
<name>B9S0V2_RICCO</name>
<dbReference type="Proteomes" id="UP000008311">
    <property type="component" value="Unassembled WGS sequence"/>
</dbReference>
<accession>B9S0V2</accession>
<evidence type="ECO:0000313" key="1">
    <source>
        <dbReference type="EMBL" id="EEF42766.1"/>
    </source>
</evidence>
<reference evidence="2" key="1">
    <citation type="journal article" date="2010" name="Nat. Biotechnol.">
        <title>Draft genome sequence of the oilseed species Ricinus communis.</title>
        <authorList>
            <person name="Chan A.P."/>
            <person name="Crabtree J."/>
            <person name="Zhao Q."/>
            <person name="Lorenzi H."/>
            <person name="Orvis J."/>
            <person name="Puiu D."/>
            <person name="Melake-Berhan A."/>
            <person name="Jones K.M."/>
            <person name="Redman J."/>
            <person name="Chen G."/>
            <person name="Cahoon E.B."/>
            <person name="Gedil M."/>
            <person name="Stanke M."/>
            <person name="Haas B.J."/>
            <person name="Wortman J.R."/>
            <person name="Fraser-Liggett C.M."/>
            <person name="Ravel J."/>
            <person name="Rabinowicz P.D."/>
        </authorList>
    </citation>
    <scope>NUCLEOTIDE SEQUENCE [LARGE SCALE GENOMIC DNA]</scope>
    <source>
        <strain evidence="2">cv. Hale</strain>
    </source>
</reference>
<gene>
    <name evidence="1" type="ORF">RCOM_1537770</name>
</gene>
<keyword evidence="2" id="KW-1185">Reference proteome</keyword>
<dbReference type="AlphaFoldDB" id="B9S0V2"/>
<dbReference type="InParanoid" id="B9S0V2"/>
<evidence type="ECO:0000313" key="2">
    <source>
        <dbReference type="Proteomes" id="UP000008311"/>
    </source>
</evidence>